<name>A0A5E8B2X3_9ASCO</name>
<evidence type="ECO:0000256" key="5">
    <source>
        <dbReference type="ARBA" id="ARBA00022824"/>
    </source>
</evidence>
<proteinExistence type="inferred from homology"/>
<comment type="similarity">
    <text evidence="2">Belongs to the SPCS2 family.</text>
</comment>
<dbReference type="Proteomes" id="UP000398389">
    <property type="component" value="Unassembled WGS sequence"/>
</dbReference>
<dbReference type="InterPro" id="IPR009582">
    <property type="entry name" value="Spc2/SPCS2"/>
</dbReference>
<dbReference type="EMBL" id="CABVLU010000001">
    <property type="protein sequence ID" value="VVT45816.1"/>
    <property type="molecule type" value="Genomic_DNA"/>
</dbReference>
<evidence type="ECO:0000313" key="10">
    <source>
        <dbReference type="EMBL" id="VVT45816.1"/>
    </source>
</evidence>
<dbReference type="PANTHER" id="PTHR13085">
    <property type="entry name" value="MICROSOMAL SIGNAL PEPTIDASE 25 KDA SUBUNIT"/>
    <property type="match status" value="1"/>
</dbReference>
<keyword evidence="4 9" id="KW-0812">Transmembrane</keyword>
<dbReference type="AlphaFoldDB" id="A0A5E8B2X3"/>
<comment type="subcellular location">
    <subcellularLocation>
        <location evidence="1">Endoplasmic reticulum membrane</location>
        <topology evidence="1">Multi-pass membrane protein</topology>
    </subcellularLocation>
</comment>
<dbReference type="PANTHER" id="PTHR13085:SF0">
    <property type="entry name" value="SIGNAL PEPTIDASE COMPLEX SUBUNIT 2"/>
    <property type="match status" value="1"/>
</dbReference>
<organism evidence="10 11">
    <name type="scientific">Magnusiomyces paraingens</name>
    <dbReference type="NCBI Taxonomy" id="2606893"/>
    <lineage>
        <taxon>Eukaryota</taxon>
        <taxon>Fungi</taxon>
        <taxon>Dikarya</taxon>
        <taxon>Ascomycota</taxon>
        <taxon>Saccharomycotina</taxon>
        <taxon>Dipodascomycetes</taxon>
        <taxon>Dipodascales</taxon>
        <taxon>Dipodascaceae</taxon>
        <taxon>Magnusiomyces</taxon>
    </lineage>
</organism>
<evidence type="ECO:0000256" key="2">
    <source>
        <dbReference type="ARBA" id="ARBA00007324"/>
    </source>
</evidence>
<dbReference type="GeneID" id="43579728"/>
<protein>
    <recommendedName>
        <fullName evidence="3">Signal peptidase complex subunit 2</fullName>
    </recommendedName>
</protein>
<sequence length="191" mass="21084">MTSVYGTQKDPINLYNTSLLKSTSDDQVPLALKELGYSTNNYLVDVRLALGYASVIVAALTAFYDHKVGFFAAKYPWTVLGLFFYAAFNIAYTYWIWFVEAGVIYSGTKGPLKVSIATNKGSKKSKYDPVYDIKVTVSSEKTKAVSEKTGTFDGWFATNGMIDYKKFAAWISSAVSEAEAKVSETASKKKN</sequence>
<evidence type="ECO:0000256" key="1">
    <source>
        <dbReference type="ARBA" id="ARBA00004477"/>
    </source>
</evidence>
<dbReference type="OrthoDB" id="29558at2759"/>
<dbReference type="RefSeq" id="XP_031851519.1">
    <property type="nucleotide sequence ID" value="XM_031995628.1"/>
</dbReference>
<accession>A0A5E8B2X3</accession>
<keyword evidence="5" id="KW-0256">Endoplasmic reticulum</keyword>
<comment type="function">
    <text evidence="8">Component of the signal peptidase complex (SPC) which catalyzes the cleavage of N-terminal signal sequences from nascent proteins as they are translocated into the lumen of the endoplasmic reticulum. Enhances the enzymatic activity of SPC and facilitates the interactions between different components of the translocation site.</text>
</comment>
<gene>
    <name evidence="10" type="ORF">SAPINGB_P000905</name>
</gene>
<evidence type="ECO:0000256" key="4">
    <source>
        <dbReference type="ARBA" id="ARBA00022692"/>
    </source>
</evidence>
<evidence type="ECO:0000256" key="7">
    <source>
        <dbReference type="ARBA" id="ARBA00023136"/>
    </source>
</evidence>
<evidence type="ECO:0000256" key="6">
    <source>
        <dbReference type="ARBA" id="ARBA00022989"/>
    </source>
</evidence>
<evidence type="ECO:0000256" key="8">
    <source>
        <dbReference type="ARBA" id="ARBA00045608"/>
    </source>
</evidence>
<feature type="transmembrane region" description="Helical" evidence="9">
    <location>
        <begin position="42"/>
        <end position="63"/>
    </location>
</feature>
<feature type="transmembrane region" description="Helical" evidence="9">
    <location>
        <begin position="75"/>
        <end position="97"/>
    </location>
</feature>
<dbReference type="GO" id="GO:0005787">
    <property type="term" value="C:signal peptidase complex"/>
    <property type="evidence" value="ECO:0007669"/>
    <property type="project" value="InterPro"/>
</dbReference>
<reference evidence="10 11" key="1">
    <citation type="submission" date="2019-09" db="EMBL/GenBank/DDBJ databases">
        <authorList>
            <person name="Brejova B."/>
        </authorList>
    </citation>
    <scope>NUCLEOTIDE SEQUENCE [LARGE SCALE GENOMIC DNA]</scope>
</reference>
<keyword evidence="7 9" id="KW-0472">Membrane</keyword>
<evidence type="ECO:0000256" key="9">
    <source>
        <dbReference type="SAM" id="Phobius"/>
    </source>
</evidence>
<dbReference type="GO" id="GO:0045047">
    <property type="term" value="P:protein targeting to ER"/>
    <property type="evidence" value="ECO:0007669"/>
    <property type="project" value="TreeGrafter"/>
</dbReference>
<dbReference type="Pfam" id="PF06703">
    <property type="entry name" value="SPC25"/>
    <property type="match status" value="1"/>
</dbReference>
<keyword evidence="11" id="KW-1185">Reference proteome</keyword>
<dbReference type="GO" id="GO:0006465">
    <property type="term" value="P:signal peptide processing"/>
    <property type="evidence" value="ECO:0007669"/>
    <property type="project" value="InterPro"/>
</dbReference>
<evidence type="ECO:0000256" key="3">
    <source>
        <dbReference type="ARBA" id="ARBA00017057"/>
    </source>
</evidence>
<evidence type="ECO:0000313" key="11">
    <source>
        <dbReference type="Proteomes" id="UP000398389"/>
    </source>
</evidence>
<keyword evidence="6 9" id="KW-1133">Transmembrane helix</keyword>